<name>A0A804Q3J0_MAIZE</name>
<dbReference type="InParanoid" id="A0A804Q3J0"/>
<organism evidence="6 7">
    <name type="scientific">Zea mays</name>
    <name type="common">Maize</name>
    <dbReference type="NCBI Taxonomy" id="4577"/>
    <lineage>
        <taxon>Eukaryota</taxon>
        <taxon>Viridiplantae</taxon>
        <taxon>Streptophyta</taxon>
        <taxon>Embryophyta</taxon>
        <taxon>Tracheophyta</taxon>
        <taxon>Spermatophyta</taxon>
        <taxon>Magnoliopsida</taxon>
        <taxon>Liliopsida</taxon>
        <taxon>Poales</taxon>
        <taxon>Poaceae</taxon>
        <taxon>PACMAD clade</taxon>
        <taxon>Panicoideae</taxon>
        <taxon>Andropogonodae</taxon>
        <taxon>Andropogoneae</taxon>
        <taxon>Tripsacinae</taxon>
        <taxon>Zea</taxon>
    </lineage>
</organism>
<dbReference type="InterPro" id="IPR038765">
    <property type="entry name" value="Papain-like_cys_pep_sf"/>
</dbReference>
<dbReference type="Pfam" id="PF00112">
    <property type="entry name" value="Peptidase_C1"/>
    <property type="match status" value="1"/>
</dbReference>
<dbReference type="InterPro" id="IPR000169">
    <property type="entry name" value="Pept_cys_AS"/>
</dbReference>
<dbReference type="EnsemblPlants" id="Zm00001eb297930_T001">
    <property type="protein sequence ID" value="Zm00001eb297930_P001"/>
    <property type="gene ID" value="Zm00001eb297930"/>
</dbReference>
<dbReference type="GO" id="GO:0005764">
    <property type="term" value="C:lysosome"/>
    <property type="evidence" value="ECO:0000318"/>
    <property type="project" value="GO_Central"/>
</dbReference>
<accession>A0A804Q3J0</accession>
<dbReference type="SUPFAM" id="SSF54001">
    <property type="entry name" value="Cysteine proteinases"/>
    <property type="match status" value="1"/>
</dbReference>
<dbReference type="AlphaFoldDB" id="A0A804Q3J0"/>
<proteinExistence type="inferred from homology"/>
<reference evidence="6" key="2">
    <citation type="submission" date="2019-07" db="EMBL/GenBank/DDBJ databases">
        <authorList>
            <person name="Seetharam A."/>
            <person name="Woodhouse M."/>
            <person name="Cannon E."/>
        </authorList>
    </citation>
    <scope>NUCLEOTIDE SEQUENCE [LARGE SCALE GENOMIC DNA]</scope>
    <source>
        <strain evidence="6">cv. B73</strain>
    </source>
</reference>
<dbReference type="InterPro" id="IPR000668">
    <property type="entry name" value="Peptidase_C1A_C"/>
</dbReference>
<evidence type="ECO:0000256" key="3">
    <source>
        <dbReference type="ARBA" id="ARBA00023157"/>
    </source>
</evidence>
<dbReference type="PANTHER" id="PTHR12411">
    <property type="entry name" value="CYSTEINE PROTEASE FAMILY C1-RELATED"/>
    <property type="match status" value="1"/>
</dbReference>
<feature type="compositionally biased region" description="Basic and acidic residues" evidence="4">
    <location>
        <begin position="370"/>
        <end position="390"/>
    </location>
</feature>
<reference evidence="7" key="1">
    <citation type="journal article" date="2009" name="Science">
        <title>The B73 maize genome: complexity, diversity, and dynamics.</title>
        <authorList>
            <person name="Schnable P.S."/>
            <person name="Ware D."/>
            <person name="Fulton R.S."/>
            <person name="Stein J.C."/>
            <person name="Wei F."/>
            <person name="Pasternak S."/>
            <person name="Liang C."/>
            <person name="Zhang J."/>
            <person name="Fulton L."/>
            <person name="Graves T.A."/>
            <person name="Minx P."/>
            <person name="Reily A.D."/>
            <person name="Courtney L."/>
            <person name="Kruchowski S.S."/>
            <person name="Tomlinson C."/>
            <person name="Strong C."/>
            <person name="Delehaunty K."/>
            <person name="Fronick C."/>
            <person name="Courtney B."/>
            <person name="Rock S.M."/>
            <person name="Belter E."/>
            <person name="Du F."/>
            <person name="Kim K."/>
            <person name="Abbott R.M."/>
            <person name="Cotton M."/>
            <person name="Levy A."/>
            <person name="Marchetto P."/>
            <person name="Ochoa K."/>
            <person name="Jackson S.M."/>
            <person name="Gillam B."/>
            <person name="Chen W."/>
            <person name="Yan L."/>
            <person name="Higginbotham J."/>
            <person name="Cardenas M."/>
            <person name="Waligorski J."/>
            <person name="Applebaum E."/>
            <person name="Phelps L."/>
            <person name="Falcone J."/>
            <person name="Kanchi K."/>
            <person name="Thane T."/>
            <person name="Scimone A."/>
            <person name="Thane N."/>
            <person name="Henke J."/>
            <person name="Wang T."/>
            <person name="Ruppert J."/>
            <person name="Shah N."/>
            <person name="Rotter K."/>
            <person name="Hodges J."/>
            <person name="Ingenthron E."/>
            <person name="Cordes M."/>
            <person name="Kohlberg S."/>
            <person name="Sgro J."/>
            <person name="Delgado B."/>
            <person name="Mead K."/>
            <person name="Chinwalla A."/>
            <person name="Leonard S."/>
            <person name="Crouse K."/>
            <person name="Collura K."/>
            <person name="Kudrna D."/>
            <person name="Currie J."/>
            <person name="He R."/>
            <person name="Angelova A."/>
            <person name="Rajasekar S."/>
            <person name="Mueller T."/>
            <person name="Lomeli R."/>
            <person name="Scara G."/>
            <person name="Ko A."/>
            <person name="Delaney K."/>
            <person name="Wissotski M."/>
            <person name="Lopez G."/>
            <person name="Campos D."/>
            <person name="Braidotti M."/>
            <person name="Ashley E."/>
            <person name="Golser W."/>
            <person name="Kim H."/>
            <person name="Lee S."/>
            <person name="Lin J."/>
            <person name="Dujmic Z."/>
            <person name="Kim W."/>
            <person name="Talag J."/>
            <person name="Zuccolo A."/>
            <person name="Fan C."/>
            <person name="Sebastian A."/>
            <person name="Kramer M."/>
            <person name="Spiegel L."/>
            <person name="Nascimento L."/>
            <person name="Zutavern T."/>
            <person name="Miller B."/>
            <person name="Ambroise C."/>
            <person name="Muller S."/>
            <person name="Spooner W."/>
            <person name="Narechania A."/>
            <person name="Ren L."/>
            <person name="Wei S."/>
            <person name="Kumari S."/>
            <person name="Faga B."/>
            <person name="Levy M.J."/>
            <person name="McMahan L."/>
            <person name="Van Buren P."/>
            <person name="Vaughn M.W."/>
            <person name="Ying K."/>
            <person name="Yeh C.-T."/>
            <person name="Emrich S.J."/>
            <person name="Jia Y."/>
            <person name="Kalyanaraman A."/>
            <person name="Hsia A.-P."/>
            <person name="Barbazuk W.B."/>
            <person name="Baucom R.S."/>
            <person name="Brutnell T.P."/>
            <person name="Carpita N.C."/>
            <person name="Chaparro C."/>
            <person name="Chia J.-M."/>
            <person name="Deragon J.-M."/>
            <person name="Estill J.C."/>
            <person name="Fu Y."/>
            <person name="Jeddeloh J.A."/>
            <person name="Han Y."/>
            <person name="Lee H."/>
            <person name="Li P."/>
            <person name="Lisch D.R."/>
            <person name="Liu S."/>
            <person name="Liu Z."/>
            <person name="Nagel D.H."/>
            <person name="McCann M.C."/>
            <person name="SanMiguel P."/>
            <person name="Myers A.M."/>
            <person name="Nettleton D."/>
            <person name="Nguyen J."/>
            <person name="Penning B.W."/>
            <person name="Ponnala L."/>
            <person name="Schneider K.L."/>
            <person name="Schwartz D.C."/>
            <person name="Sharma A."/>
            <person name="Soderlund C."/>
            <person name="Springer N.M."/>
            <person name="Sun Q."/>
            <person name="Wang H."/>
            <person name="Waterman M."/>
            <person name="Westerman R."/>
            <person name="Wolfgruber T.K."/>
            <person name="Yang L."/>
            <person name="Yu Y."/>
            <person name="Zhang L."/>
            <person name="Zhou S."/>
            <person name="Zhu Q."/>
            <person name="Bennetzen J.L."/>
            <person name="Dawe R.K."/>
            <person name="Jiang J."/>
            <person name="Jiang N."/>
            <person name="Presting G.G."/>
            <person name="Wessler S.R."/>
            <person name="Aluru S."/>
            <person name="Martienssen R.A."/>
            <person name="Clifton S.W."/>
            <person name="McCombie W.R."/>
            <person name="Wing R.A."/>
            <person name="Wilson R.K."/>
        </authorList>
    </citation>
    <scope>NUCLEOTIDE SEQUENCE [LARGE SCALE GENOMIC DNA]</scope>
    <source>
        <strain evidence="7">cv. B73</strain>
    </source>
</reference>
<dbReference type="CDD" id="cd02248">
    <property type="entry name" value="Peptidase_C1A"/>
    <property type="match status" value="1"/>
</dbReference>
<feature type="compositionally biased region" description="Low complexity" evidence="4">
    <location>
        <begin position="349"/>
        <end position="359"/>
    </location>
</feature>
<dbReference type="GO" id="GO:0051603">
    <property type="term" value="P:proteolysis involved in protein catabolic process"/>
    <property type="evidence" value="ECO:0000318"/>
    <property type="project" value="GO_Central"/>
</dbReference>
<keyword evidence="7" id="KW-1185">Reference proteome</keyword>
<dbReference type="InterPro" id="IPR025660">
    <property type="entry name" value="Pept_his_AS"/>
</dbReference>
<dbReference type="InterPro" id="IPR013128">
    <property type="entry name" value="Peptidase_C1A"/>
</dbReference>
<dbReference type="SMART" id="SM00645">
    <property type="entry name" value="Pept_C1"/>
    <property type="match status" value="1"/>
</dbReference>
<dbReference type="PROSITE" id="PS00139">
    <property type="entry name" value="THIOL_PROTEASE_CYS"/>
    <property type="match status" value="1"/>
</dbReference>
<evidence type="ECO:0000313" key="7">
    <source>
        <dbReference type="Proteomes" id="UP000007305"/>
    </source>
</evidence>
<evidence type="ECO:0000259" key="5">
    <source>
        <dbReference type="SMART" id="SM00645"/>
    </source>
</evidence>
<dbReference type="PROSITE" id="PS00639">
    <property type="entry name" value="THIOL_PROTEASE_HIS"/>
    <property type="match status" value="1"/>
</dbReference>
<keyword evidence="3" id="KW-1015">Disulfide bond</keyword>
<evidence type="ECO:0000256" key="2">
    <source>
        <dbReference type="ARBA" id="ARBA00022729"/>
    </source>
</evidence>
<dbReference type="Proteomes" id="UP000007305">
    <property type="component" value="Chromosome 6"/>
</dbReference>
<dbReference type="InterPro" id="IPR039417">
    <property type="entry name" value="Peptidase_C1A_papain-like"/>
</dbReference>
<dbReference type="GO" id="GO:0005615">
    <property type="term" value="C:extracellular space"/>
    <property type="evidence" value="ECO:0000318"/>
    <property type="project" value="GO_Central"/>
</dbReference>
<dbReference type="PRINTS" id="PR00705">
    <property type="entry name" value="PAPAIN"/>
</dbReference>
<protein>
    <recommendedName>
        <fullName evidence="5">Peptidase C1A papain C-terminal domain-containing protein</fullName>
    </recommendedName>
</protein>
<dbReference type="GO" id="GO:0004197">
    <property type="term" value="F:cysteine-type endopeptidase activity"/>
    <property type="evidence" value="ECO:0000318"/>
    <property type="project" value="GO_Central"/>
</dbReference>
<evidence type="ECO:0000313" key="6">
    <source>
        <dbReference type="EnsemblPlants" id="Zm00001eb297930_P001"/>
    </source>
</evidence>
<evidence type="ECO:0000256" key="4">
    <source>
        <dbReference type="SAM" id="MobiDB-lite"/>
    </source>
</evidence>
<evidence type="ECO:0000256" key="1">
    <source>
        <dbReference type="ARBA" id="ARBA00008455"/>
    </source>
</evidence>
<feature type="domain" description="Peptidase C1A papain C-terminal" evidence="5">
    <location>
        <begin position="73"/>
        <end position="289"/>
    </location>
</feature>
<dbReference type="Gramene" id="Zm00001eb297930_T001">
    <property type="protein sequence ID" value="Zm00001eb297930_P001"/>
    <property type="gene ID" value="Zm00001eb297930"/>
</dbReference>
<feature type="region of interest" description="Disordered" evidence="4">
    <location>
        <begin position="349"/>
        <end position="402"/>
    </location>
</feature>
<sequence length="402" mass="43279">MPQAAVPKLLAYASWGEGGGGEDERYAPTLGAIYAMDILNQMGGTKGPSAPFRGGGAPFGTDVPFGPPGPDMLPTFVNWSTYGAVTPIQDQGDCGSCWAFGVTGLIEAAHFIQNKELIKLSKQHLIDGNNLRNFGCKHGSCSEALDYIMRNGGIINAESYPYKEAQGPVRSITAPGVKIVDYHLILNGSERMLKWAVAKSPVLVTIGADDSFLIEKKVVLDGPAYTLDDTEDQGIAHAVLVIGYGETDLGQKVWLVKSSHDGEMFLCVARDTGKIGGAFGITRRIIQVEVAGRVDVTVKSDEEMEQLCRAQTRSEGTSYADEIRPGWRRCRGRDPEGSAAMRFDRDGAVAEAAEQDGAAHQTRDEEAETDLSKQKNQRPEPDKPCTRGMDEGGVEDGSPQPL</sequence>
<keyword evidence="2" id="KW-0732">Signal</keyword>
<reference evidence="6" key="3">
    <citation type="submission" date="2021-05" db="UniProtKB">
        <authorList>
            <consortium name="EnsemblPlants"/>
        </authorList>
    </citation>
    <scope>IDENTIFICATION</scope>
    <source>
        <strain evidence="6">cv. B73</strain>
    </source>
</reference>
<comment type="similarity">
    <text evidence="1">Belongs to the peptidase C1 family.</text>
</comment>
<dbReference type="Gene3D" id="3.90.70.10">
    <property type="entry name" value="Cysteine proteinases"/>
    <property type="match status" value="1"/>
</dbReference>